<keyword evidence="2" id="KW-1133">Transmembrane helix</keyword>
<sequence length="263" mass="28780">MKSKPYIPTWVIALVSALALHIIIITLLNLYGGFALWQAKETPAQQQLEVTFVHKPNQTSDETTQKNTSVSDETAKETAPTVPTTSSNPNATDKVTGENPAPNRPHINSEGNITAQVAPSADDVKTDQDVDTEKTGDISTKSSLLDLSHFSLSPAADSNATREIFSAELQKKIAASKQAQKDYLKGTKREISYPITEDADGTRYVNIKGVCWRMPKDPSKDSWAIVFDGCGLKDKSFHFELNISPSMLTNELLGPESPFTLEK</sequence>
<gene>
    <name evidence="3" type="ORF">V6242_17275</name>
</gene>
<dbReference type="EMBL" id="JBAKAR010000023">
    <property type="protein sequence ID" value="MEL0614907.1"/>
    <property type="molecule type" value="Genomic_DNA"/>
</dbReference>
<keyword evidence="2" id="KW-0812">Transmembrane</keyword>
<evidence type="ECO:0000313" key="4">
    <source>
        <dbReference type="Proteomes" id="UP001379949"/>
    </source>
</evidence>
<protein>
    <submittedName>
        <fullName evidence="3">Uncharacterized protein</fullName>
    </submittedName>
</protein>
<feature type="compositionally biased region" description="Basic and acidic residues" evidence="1">
    <location>
        <begin position="122"/>
        <end position="136"/>
    </location>
</feature>
<comment type="caution">
    <text evidence="3">The sequence shown here is derived from an EMBL/GenBank/DDBJ whole genome shotgun (WGS) entry which is preliminary data.</text>
</comment>
<reference evidence="3 4" key="1">
    <citation type="submission" date="2024-02" db="EMBL/GenBank/DDBJ databases">
        <title>Bacteria isolated from the canopy kelp, Nereocystis luetkeana.</title>
        <authorList>
            <person name="Pfister C.A."/>
            <person name="Younker I.T."/>
            <person name="Light S.H."/>
        </authorList>
    </citation>
    <scope>NUCLEOTIDE SEQUENCE [LARGE SCALE GENOMIC DNA]</scope>
    <source>
        <strain evidence="3 4">TI.4.07</strain>
    </source>
</reference>
<dbReference type="RefSeq" id="WP_341568147.1">
    <property type="nucleotide sequence ID" value="NZ_JBAKAR010000023.1"/>
</dbReference>
<keyword evidence="2" id="KW-0472">Membrane</keyword>
<evidence type="ECO:0000256" key="1">
    <source>
        <dbReference type="SAM" id="MobiDB-lite"/>
    </source>
</evidence>
<proteinExistence type="predicted"/>
<feature type="region of interest" description="Disordered" evidence="1">
    <location>
        <begin position="53"/>
        <end position="137"/>
    </location>
</feature>
<feature type="compositionally biased region" description="Polar residues" evidence="1">
    <location>
        <begin position="56"/>
        <end position="72"/>
    </location>
</feature>
<dbReference type="Proteomes" id="UP001379949">
    <property type="component" value="Unassembled WGS sequence"/>
</dbReference>
<accession>A0ABU9GD13</accession>
<keyword evidence="4" id="KW-1185">Reference proteome</keyword>
<evidence type="ECO:0000313" key="3">
    <source>
        <dbReference type="EMBL" id="MEL0614907.1"/>
    </source>
</evidence>
<feature type="transmembrane region" description="Helical" evidence="2">
    <location>
        <begin position="6"/>
        <end position="31"/>
    </location>
</feature>
<organism evidence="3 4">
    <name type="scientific">Marinomonas arenicola</name>
    <dbReference type="NCBI Taxonomy" id="569601"/>
    <lineage>
        <taxon>Bacteria</taxon>
        <taxon>Pseudomonadati</taxon>
        <taxon>Pseudomonadota</taxon>
        <taxon>Gammaproteobacteria</taxon>
        <taxon>Oceanospirillales</taxon>
        <taxon>Oceanospirillaceae</taxon>
        <taxon>Marinomonas</taxon>
    </lineage>
</organism>
<feature type="compositionally biased region" description="Polar residues" evidence="1">
    <location>
        <begin position="81"/>
        <end position="93"/>
    </location>
</feature>
<name>A0ABU9GD13_9GAMM</name>
<evidence type="ECO:0000256" key="2">
    <source>
        <dbReference type="SAM" id="Phobius"/>
    </source>
</evidence>